<evidence type="ECO:0000256" key="3">
    <source>
        <dbReference type="ARBA" id="ARBA00022517"/>
    </source>
</evidence>
<dbReference type="RefSeq" id="XP_025601286.1">
    <property type="nucleotide sequence ID" value="XM_025740782.1"/>
</dbReference>
<protein>
    <recommendedName>
        <fullName evidence="5">Ribosome biogenesis regulatory protein</fullName>
    </recommendedName>
</protein>
<keyword evidence="4 5" id="KW-0539">Nucleus</keyword>
<evidence type="ECO:0000256" key="1">
    <source>
        <dbReference type="ARBA" id="ARBA00004123"/>
    </source>
</evidence>
<dbReference type="STRING" id="58919.A0A316ZGV1"/>
<comment type="subcellular location">
    <subcellularLocation>
        <location evidence="1 5">Nucleus</location>
    </subcellularLocation>
</comment>
<reference evidence="7 8" key="1">
    <citation type="journal article" date="2018" name="Mol. Biol. Evol.">
        <title>Broad Genomic Sampling Reveals a Smut Pathogenic Ancestry of the Fungal Clade Ustilaginomycotina.</title>
        <authorList>
            <person name="Kijpornyongpan T."/>
            <person name="Mondo S.J."/>
            <person name="Barry K."/>
            <person name="Sandor L."/>
            <person name="Lee J."/>
            <person name="Lipzen A."/>
            <person name="Pangilinan J."/>
            <person name="LaButti K."/>
            <person name="Hainaut M."/>
            <person name="Henrissat B."/>
            <person name="Grigoriev I.V."/>
            <person name="Spatafora J.W."/>
            <person name="Aime M.C."/>
        </authorList>
    </citation>
    <scope>NUCLEOTIDE SEQUENCE [LARGE SCALE GENOMIC DNA]</scope>
    <source>
        <strain evidence="7 8">MCA 4186</strain>
    </source>
</reference>
<proteinExistence type="inferred from homology"/>
<feature type="region of interest" description="Disordered" evidence="6">
    <location>
        <begin position="288"/>
        <end position="347"/>
    </location>
</feature>
<gene>
    <name evidence="7" type="ORF">FA09DRAFT_314819</name>
</gene>
<evidence type="ECO:0000256" key="2">
    <source>
        <dbReference type="ARBA" id="ARBA00010077"/>
    </source>
</evidence>
<evidence type="ECO:0000313" key="7">
    <source>
        <dbReference type="EMBL" id="PWO01008.1"/>
    </source>
</evidence>
<comment type="similarity">
    <text evidence="2 5">Belongs to the RRS1 family.</text>
</comment>
<dbReference type="InterPro" id="IPR007023">
    <property type="entry name" value="Ribosom_reg"/>
</dbReference>
<accession>A0A316ZGV1</accession>
<evidence type="ECO:0000313" key="8">
    <source>
        <dbReference type="Proteomes" id="UP000245946"/>
    </source>
</evidence>
<evidence type="ECO:0000256" key="4">
    <source>
        <dbReference type="ARBA" id="ARBA00023242"/>
    </source>
</evidence>
<feature type="compositionally biased region" description="Basic residues" evidence="6">
    <location>
        <begin position="338"/>
        <end position="347"/>
    </location>
</feature>
<dbReference type="OrthoDB" id="28455at2759"/>
<sequence length="347" mass="36365">MSASAASSSNATLLTHLHLDAALLLSVDSSPVPRKLATSTPAERDALLRARAQAATQALVSHLYALPSSTHPDHGRIALLPAALAVGAGGTPLPREKPLPAPKAETKWEAFAKRKGINATTKKDKLVWDDDRKEWVPRWGFKGKNKDAEQQWIHELPNNAPDDHNPIAAARAERTARKLSNEARRARNVARATGAPTSTVAAAHAAAANGLGGGAAGEAAAKRKADREQKKAQLDADVRRAKVSTASMGKFDKRLEGETKEKGVKRKFAPNEIDTSSERNAQLAMLNGLGGSASRSKPNAKGQGDESLVNARKAVRFASGGRGSAALAGGARGGRGGRGGRGRGRGK</sequence>
<keyword evidence="3 5" id="KW-0690">Ribosome biogenesis</keyword>
<organism evidence="7 8">
    <name type="scientific">Tilletiopsis washingtonensis</name>
    <dbReference type="NCBI Taxonomy" id="58919"/>
    <lineage>
        <taxon>Eukaryota</taxon>
        <taxon>Fungi</taxon>
        <taxon>Dikarya</taxon>
        <taxon>Basidiomycota</taxon>
        <taxon>Ustilaginomycotina</taxon>
        <taxon>Exobasidiomycetes</taxon>
        <taxon>Entylomatales</taxon>
        <taxon>Entylomatales incertae sedis</taxon>
        <taxon>Tilletiopsis</taxon>
    </lineage>
</organism>
<dbReference type="GeneID" id="37268326"/>
<evidence type="ECO:0000256" key="6">
    <source>
        <dbReference type="SAM" id="MobiDB-lite"/>
    </source>
</evidence>
<evidence type="ECO:0000256" key="5">
    <source>
        <dbReference type="RuleBase" id="RU364132"/>
    </source>
</evidence>
<comment type="function">
    <text evidence="5">Involved in ribosomal large subunit assembly.</text>
</comment>
<keyword evidence="8" id="KW-1185">Reference proteome</keyword>
<dbReference type="GO" id="GO:0005634">
    <property type="term" value="C:nucleus"/>
    <property type="evidence" value="ECO:0007669"/>
    <property type="project" value="UniProtKB-SubCell"/>
</dbReference>
<name>A0A316ZGV1_9BASI</name>
<dbReference type="AlphaFoldDB" id="A0A316ZGV1"/>
<dbReference type="Proteomes" id="UP000245946">
    <property type="component" value="Unassembled WGS sequence"/>
</dbReference>
<dbReference type="Pfam" id="PF04939">
    <property type="entry name" value="RRS1"/>
    <property type="match status" value="1"/>
</dbReference>
<dbReference type="GO" id="GO:0042254">
    <property type="term" value="P:ribosome biogenesis"/>
    <property type="evidence" value="ECO:0007669"/>
    <property type="project" value="UniProtKB-KW"/>
</dbReference>
<dbReference type="EMBL" id="KZ819284">
    <property type="protein sequence ID" value="PWO01008.1"/>
    <property type="molecule type" value="Genomic_DNA"/>
</dbReference>